<sequence length="67" mass="7402">MGRKVRNGVVCPEAEAELVYDWEGFDAVAIQTGWSEGKQASHTISLLTLDAARTLHAQLEEILEPHI</sequence>
<dbReference type="AlphaFoldDB" id="A0A075V690"/>
<proteinExistence type="predicted"/>
<keyword evidence="2" id="KW-1185">Reference proteome</keyword>
<reference evidence="1 2" key="1">
    <citation type="journal article" date="2014" name="J. Biotechnol.">
        <title>Complete genome sequence of the actinobacterium Amycolatopsis japonica MG417-CF17(T) (=DSM 44213T) producing (S,S)-N,N'-ethylenediaminedisuccinic acid.</title>
        <authorList>
            <person name="Stegmann E."/>
            <person name="Albersmeier A."/>
            <person name="Spohn M."/>
            <person name="Gert H."/>
            <person name="Weber T."/>
            <person name="Wohlleben W."/>
            <person name="Kalinowski J."/>
            <person name="Ruckert C."/>
        </authorList>
    </citation>
    <scope>NUCLEOTIDE SEQUENCE [LARGE SCALE GENOMIC DNA]</scope>
    <source>
        <strain evidence="2">MG417-CF17 (DSM 44213)</strain>
    </source>
</reference>
<dbReference type="STRING" id="208439.AJAP_27905"/>
<protein>
    <submittedName>
        <fullName evidence="1">Uncharacterized protein</fullName>
    </submittedName>
</protein>
<name>A0A075V690_9PSEU</name>
<evidence type="ECO:0000313" key="2">
    <source>
        <dbReference type="Proteomes" id="UP000028492"/>
    </source>
</evidence>
<organism evidence="1 2">
    <name type="scientific">Amycolatopsis japonica</name>
    <dbReference type="NCBI Taxonomy" id="208439"/>
    <lineage>
        <taxon>Bacteria</taxon>
        <taxon>Bacillati</taxon>
        <taxon>Actinomycetota</taxon>
        <taxon>Actinomycetes</taxon>
        <taxon>Pseudonocardiales</taxon>
        <taxon>Pseudonocardiaceae</taxon>
        <taxon>Amycolatopsis</taxon>
        <taxon>Amycolatopsis japonica group</taxon>
    </lineage>
</organism>
<dbReference type="RefSeq" id="WP_038516638.1">
    <property type="nucleotide sequence ID" value="NZ_CP008953.1"/>
</dbReference>
<accession>A0A075V690</accession>
<dbReference type="HOGENOM" id="CLU_2802947_0_0_11"/>
<evidence type="ECO:0000313" key="1">
    <source>
        <dbReference type="EMBL" id="AIG78425.1"/>
    </source>
</evidence>
<dbReference type="Proteomes" id="UP000028492">
    <property type="component" value="Chromosome"/>
</dbReference>
<dbReference type="KEGG" id="aja:AJAP_27905"/>
<gene>
    <name evidence="1" type="ORF">AJAP_27905</name>
</gene>
<dbReference type="EMBL" id="CP008953">
    <property type="protein sequence ID" value="AIG78425.1"/>
    <property type="molecule type" value="Genomic_DNA"/>
</dbReference>